<dbReference type="SMART" id="SM00052">
    <property type="entry name" value="EAL"/>
    <property type="match status" value="1"/>
</dbReference>
<feature type="domain" description="EAL" evidence="1">
    <location>
        <begin position="1"/>
        <end position="255"/>
    </location>
</feature>
<dbReference type="Pfam" id="PF00563">
    <property type="entry name" value="EAL"/>
    <property type="match status" value="1"/>
</dbReference>
<proteinExistence type="predicted"/>
<accession>A0A4V6WEH8</accession>
<dbReference type="GO" id="GO:0071111">
    <property type="term" value="F:cyclic-guanylate-specific phosphodiesterase activity"/>
    <property type="evidence" value="ECO:0007669"/>
    <property type="project" value="InterPro"/>
</dbReference>
<dbReference type="SUPFAM" id="SSF141868">
    <property type="entry name" value="EAL domain-like"/>
    <property type="match status" value="1"/>
</dbReference>
<dbReference type="InterPro" id="IPR050706">
    <property type="entry name" value="Cyclic-di-GMP_PDE-like"/>
</dbReference>
<comment type="caution">
    <text evidence="2">The sequence shown here is derived from an EMBL/GenBank/DDBJ whole genome shotgun (WGS) entry which is preliminary data.</text>
</comment>
<dbReference type="PANTHER" id="PTHR33121">
    <property type="entry name" value="CYCLIC DI-GMP PHOSPHODIESTERASE PDEF"/>
    <property type="match status" value="1"/>
</dbReference>
<name>A0A4V6WEH8_9BACL</name>
<dbReference type="PROSITE" id="PS50883">
    <property type="entry name" value="EAL"/>
    <property type="match status" value="1"/>
</dbReference>
<dbReference type="AlphaFoldDB" id="A0A4V6WEH8"/>
<dbReference type="PANTHER" id="PTHR33121:SF76">
    <property type="entry name" value="SIGNALING PROTEIN"/>
    <property type="match status" value="1"/>
</dbReference>
<dbReference type="Proteomes" id="UP000309673">
    <property type="component" value="Unassembled WGS sequence"/>
</dbReference>
<evidence type="ECO:0000313" key="2">
    <source>
        <dbReference type="EMBL" id="TJY42859.1"/>
    </source>
</evidence>
<gene>
    <name evidence="2" type="ORF">E5161_08455</name>
</gene>
<dbReference type="InterPro" id="IPR035919">
    <property type="entry name" value="EAL_sf"/>
</dbReference>
<protein>
    <submittedName>
        <fullName evidence="2">EAL domain-containing protein</fullName>
    </submittedName>
</protein>
<dbReference type="InterPro" id="IPR001633">
    <property type="entry name" value="EAL_dom"/>
</dbReference>
<dbReference type="Gene3D" id="3.20.20.450">
    <property type="entry name" value="EAL domain"/>
    <property type="match status" value="1"/>
</dbReference>
<reference evidence="2 3" key="1">
    <citation type="submission" date="2019-04" db="EMBL/GenBank/DDBJ databases">
        <title>Cohnella sp. nov., isolated from soil.</title>
        <authorList>
            <person name="Kim W."/>
        </authorList>
    </citation>
    <scope>NUCLEOTIDE SEQUENCE [LARGE SCALE GENOMIC DNA]</scope>
    <source>
        <strain evidence="2 3">CAU 1483</strain>
    </source>
</reference>
<dbReference type="OrthoDB" id="581425at2"/>
<dbReference type="EMBL" id="SUPK01000003">
    <property type="protein sequence ID" value="TJY42859.1"/>
    <property type="molecule type" value="Genomic_DNA"/>
</dbReference>
<organism evidence="2 3">
    <name type="scientific">Cohnella pontilimi</name>
    <dbReference type="NCBI Taxonomy" id="2564100"/>
    <lineage>
        <taxon>Bacteria</taxon>
        <taxon>Bacillati</taxon>
        <taxon>Bacillota</taxon>
        <taxon>Bacilli</taxon>
        <taxon>Bacillales</taxon>
        <taxon>Paenibacillaceae</taxon>
        <taxon>Cohnella</taxon>
    </lineage>
</organism>
<evidence type="ECO:0000259" key="1">
    <source>
        <dbReference type="PROSITE" id="PS50883"/>
    </source>
</evidence>
<keyword evidence="3" id="KW-1185">Reference proteome</keyword>
<dbReference type="CDD" id="cd01948">
    <property type="entry name" value="EAL"/>
    <property type="match status" value="1"/>
</dbReference>
<evidence type="ECO:0000313" key="3">
    <source>
        <dbReference type="Proteomes" id="UP000309673"/>
    </source>
</evidence>
<sequence length="255" mass="29173">MSRLNKYAIDLLIQKELFHHSYQAMYHLKNSTWFGHEAFFRSHLSSNPEEVFRLAQNCKKLFELDTVSIFHAVSSYFRSEEGMAFALNRLLFINTFPSTLLHPSFPGFLENMMTEIPSFSSQRIVFEIVESEPITELKSLQNTIDLLRDLGFRIALDDVGQGAASLRHIIEIEPEFIKLDRYFSVDLASSEKKQKVVELFVDLCKDTDTEIILEGIEQTGDFMLAASLGAHIVQGYLLGRAIPLPQLETGQCMER</sequence>
<dbReference type="RefSeq" id="WP_136777278.1">
    <property type="nucleotide sequence ID" value="NZ_SUPK01000003.1"/>
</dbReference>